<dbReference type="PANTHER" id="PTHR46825">
    <property type="entry name" value="D-ALANYL-D-ALANINE-CARBOXYPEPTIDASE/ENDOPEPTIDASE AMPH"/>
    <property type="match status" value="1"/>
</dbReference>
<protein>
    <submittedName>
        <fullName evidence="2">Beta-lactamase family protein</fullName>
    </submittedName>
</protein>
<dbReference type="PANTHER" id="PTHR46825:SF7">
    <property type="entry name" value="D-ALANYL-D-ALANINE CARBOXYPEPTIDASE"/>
    <property type="match status" value="1"/>
</dbReference>
<name>A0A9D7XGR0_9BACT</name>
<dbReference type="Pfam" id="PF00144">
    <property type="entry name" value="Beta-lactamase"/>
    <property type="match status" value="1"/>
</dbReference>
<dbReference type="SUPFAM" id="SSF56601">
    <property type="entry name" value="beta-lactamase/transpeptidase-like"/>
    <property type="match status" value="1"/>
</dbReference>
<sequence>MIHLIKRVFTIALFVSSIQAQNIPAGLDSVLNKTLDSMRLVLQVKSLSAAIQCPDEAIWAGAKGISSENPNVNVEVNDVYLIGSVTKTITSACILKLHEQKLLNIDDPISNYLDTITYIDPKITIRQLLQHTSGIYDVLSNPELQPILINNLDSIWNYEPLIKNFIKAPLFLAGSRWSYSNTNYFLLGMIIKKVTGNEYYQELRKLIYDPINLKSISIPAYEPLNNNVAHVWLDITGDGIADDAHDFYINYLSLNSVAGSAGGYFSTASDITKWMRTYMRGDFLSSSTLDEAKKTVPASGSQGGAYGLGLMKNSFNGFLAYGHGGDLGYAASSWYFPEKDISISVLTNDSKNNSWTLLPIVSALLKTYNNWKSAVSTNSVSKPDFEINTYPNPIGDQLNISIHLTSPVNQIDLVLCNSLGEKISSIHDGQVLAGTHQWNFKDLSLLSEGFYYLNVVIDSKESSTIKIFK</sequence>
<gene>
    <name evidence="2" type="ORF">IPO85_05375</name>
</gene>
<dbReference type="Proteomes" id="UP000808349">
    <property type="component" value="Unassembled WGS sequence"/>
</dbReference>
<comment type="caution">
    <text evidence="2">The sequence shown here is derived from an EMBL/GenBank/DDBJ whole genome shotgun (WGS) entry which is preliminary data.</text>
</comment>
<accession>A0A9D7XGR0</accession>
<evidence type="ECO:0000313" key="2">
    <source>
        <dbReference type="EMBL" id="MBK9716938.1"/>
    </source>
</evidence>
<proteinExistence type="predicted"/>
<dbReference type="AlphaFoldDB" id="A0A9D7XGR0"/>
<dbReference type="EMBL" id="JADKFW010000004">
    <property type="protein sequence ID" value="MBK9716938.1"/>
    <property type="molecule type" value="Genomic_DNA"/>
</dbReference>
<dbReference type="InterPro" id="IPR050491">
    <property type="entry name" value="AmpC-like"/>
</dbReference>
<reference evidence="2 3" key="1">
    <citation type="submission" date="2020-10" db="EMBL/GenBank/DDBJ databases">
        <title>Connecting structure to function with the recovery of over 1000 high-quality activated sludge metagenome-assembled genomes encoding full-length rRNA genes using long-read sequencing.</title>
        <authorList>
            <person name="Singleton C.M."/>
            <person name="Petriglieri F."/>
            <person name="Kristensen J.M."/>
            <person name="Kirkegaard R.H."/>
            <person name="Michaelsen T.Y."/>
            <person name="Andersen M.H."/>
            <person name="Karst S.M."/>
            <person name="Dueholm M.S."/>
            <person name="Nielsen P.H."/>
            <person name="Albertsen M."/>
        </authorList>
    </citation>
    <scope>NUCLEOTIDE SEQUENCE [LARGE SCALE GENOMIC DNA]</scope>
    <source>
        <strain evidence="2">Ribe_18-Q3-R11-54_BAT3C.373</strain>
    </source>
</reference>
<feature type="domain" description="Beta-lactamase-related" evidence="1">
    <location>
        <begin position="45"/>
        <end position="353"/>
    </location>
</feature>
<organism evidence="2 3">
    <name type="scientific">Candidatus Defluviibacterium haderslevense</name>
    <dbReference type="NCBI Taxonomy" id="2981993"/>
    <lineage>
        <taxon>Bacteria</taxon>
        <taxon>Pseudomonadati</taxon>
        <taxon>Bacteroidota</taxon>
        <taxon>Saprospiria</taxon>
        <taxon>Saprospirales</taxon>
        <taxon>Saprospiraceae</taxon>
        <taxon>Candidatus Defluviibacterium</taxon>
    </lineage>
</organism>
<evidence type="ECO:0000259" key="1">
    <source>
        <dbReference type="Pfam" id="PF00144"/>
    </source>
</evidence>
<evidence type="ECO:0000313" key="3">
    <source>
        <dbReference type="Proteomes" id="UP000808349"/>
    </source>
</evidence>
<dbReference type="Gene3D" id="3.40.710.10">
    <property type="entry name" value="DD-peptidase/beta-lactamase superfamily"/>
    <property type="match status" value="1"/>
</dbReference>
<dbReference type="InterPro" id="IPR001466">
    <property type="entry name" value="Beta-lactam-related"/>
</dbReference>
<dbReference type="InterPro" id="IPR012338">
    <property type="entry name" value="Beta-lactam/transpept-like"/>
</dbReference>